<organism evidence="3 4">
    <name type="scientific">Cochleicola gelatinilyticus</name>
    <dbReference type="NCBI Taxonomy" id="1763537"/>
    <lineage>
        <taxon>Bacteria</taxon>
        <taxon>Pseudomonadati</taxon>
        <taxon>Bacteroidota</taxon>
        <taxon>Flavobacteriia</taxon>
        <taxon>Flavobacteriales</taxon>
        <taxon>Flavobacteriaceae</taxon>
        <taxon>Cochleicola</taxon>
    </lineage>
</organism>
<dbReference type="PANTHER" id="PTHR46401">
    <property type="entry name" value="GLYCOSYLTRANSFERASE WBBK-RELATED"/>
    <property type="match status" value="1"/>
</dbReference>
<evidence type="ECO:0000313" key="4">
    <source>
        <dbReference type="Proteomes" id="UP000077013"/>
    </source>
</evidence>
<dbReference type="Proteomes" id="UP000077013">
    <property type="component" value="Unassembled WGS sequence"/>
</dbReference>
<feature type="domain" description="Glycosyl transferase family 1" evidence="2">
    <location>
        <begin position="170"/>
        <end position="317"/>
    </location>
</feature>
<keyword evidence="1" id="KW-0808">Transferase</keyword>
<protein>
    <recommendedName>
        <fullName evidence="2">Glycosyl transferase family 1 domain-containing protein</fullName>
    </recommendedName>
</protein>
<dbReference type="STRING" id="1763537.ULVI_12610"/>
<accession>A0A167G8T5</accession>
<evidence type="ECO:0000256" key="1">
    <source>
        <dbReference type="ARBA" id="ARBA00022679"/>
    </source>
</evidence>
<dbReference type="AlphaFoldDB" id="A0A167G8T5"/>
<keyword evidence="4" id="KW-1185">Reference proteome</keyword>
<dbReference type="Gene3D" id="3.40.50.2000">
    <property type="entry name" value="Glycogen Phosphorylase B"/>
    <property type="match status" value="1"/>
</dbReference>
<sequence length="335" mass="38554">MVLIDSLFINTSGGKILLDYLVRQIEEAEIDCFYLFDARCKDSYTNVPPNRKIYLKASMLNRYRFYKKRKGSFTKILCFGNLPPITKQKAITYTYFHQFLFIELPTSITGVARAKFLLKKKVFKLLIKNTDFFVLQTDFIKNKFINEFNVTEDEVKLLPFYPPLPNGTNVAKEAHTYIYVSGGAVHKNHQILINAFSEFYEKRNVGKLVLTVAPSYQKVYSQIARAQSKGIPIINLGYVSREELVEEYLRATYLIFPSLKESFGLGLIEGIEKDCKIIAADLPYTYEVCEPSLVFDPYSQESLLHALEKSLDENIKQTQPLISNEIHKLISILSE</sequence>
<gene>
    <name evidence="3" type="ORF">ULVI_12610</name>
</gene>
<evidence type="ECO:0000313" key="3">
    <source>
        <dbReference type="EMBL" id="OAB77338.1"/>
    </source>
</evidence>
<dbReference type="InterPro" id="IPR001296">
    <property type="entry name" value="Glyco_trans_1"/>
</dbReference>
<reference evidence="3 4" key="1">
    <citation type="submission" date="2016-02" db="EMBL/GenBank/DDBJ databases">
        <title>Ulvibacter sp. LPB0005, isolated from Thais luteostoma.</title>
        <authorList>
            <person name="Shin S.-K."/>
            <person name="Yi H."/>
        </authorList>
    </citation>
    <scope>NUCLEOTIDE SEQUENCE [LARGE SCALE GENOMIC DNA]</scope>
    <source>
        <strain evidence="3 4">LPB0005</strain>
    </source>
</reference>
<dbReference type="PANTHER" id="PTHR46401:SF2">
    <property type="entry name" value="GLYCOSYLTRANSFERASE WBBK-RELATED"/>
    <property type="match status" value="1"/>
</dbReference>
<name>A0A167G8T5_9FLAO</name>
<dbReference type="EMBL" id="LRXL01000049">
    <property type="protein sequence ID" value="OAB77338.1"/>
    <property type="molecule type" value="Genomic_DNA"/>
</dbReference>
<comment type="caution">
    <text evidence="3">The sequence shown here is derived from an EMBL/GenBank/DDBJ whole genome shotgun (WGS) entry which is preliminary data.</text>
</comment>
<evidence type="ECO:0000259" key="2">
    <source>
        <dbReference type="Pfam" id="PF00534"/>
    </source>
</evidence>
<dbReference type="GO" id="GO:0016757">
    <property type="term" value="F:glycosyltransferase activity"/>
    <property type="evidence" value="ECO:0007669"/>
    <property type="project" value="InterPro"/>
</dbReference>
<proteinExistence type="predicted"/>
<dbReference type="RefSeq" id="WP_068593157.1">
    <property type="nucleotide sequence ID" value="NZ_LRXL01000049.1"/>
</dbReference>
<dbReference type="OrthoDB" id="9801609at2"/>
<dbReference type="Pfam" id="PF00534">
    <property type="entry name" value="Glycos_transf_1"/>
    <property type="match status" value="1"/>
</dbReference>
<dbReference type="SUPFAM" id="SSF53756">
    <property type="entry name" value="UDP-Glycosyltransferase/glycogen phosphorylase"/>
    <property type="match status" value="1"/>
</dbReference>